<keyword evidence="7" id="KW-0762">Sugar transport</keyword>
<proteinExistence type="inferred from homology"/>
<dbReference type="AlphaFoldDB" id="A0A8D5FHD1"/>
<dbReference type="RefSeq" id="WP_228856752.1">
    <property type="nucleotide sequence ID" value="NZ_AP024086.1"/>
</dbReference>
<keyword evidence="4 9" id="KW-1003">Cell membrane</keyword>
<organism evidence="11 12">
    <name type="scientific">Desulfomarina profundi</name>
    <dbReference type="NCBI Taxonomy" id="2772557"/>
    <lineage>
        <taxon>Bacteria</taxon>
        <taxon>Pseudomonadati</taxon>
        <taxon>Thermodesulfobacteriota</taxon>
        <taxon>Desulfobulbia</taxon>
        <taxon>Desulfobulbales</taxon>
        <taxon>Desulfobulbaceae</taxon>
        <taxon>Desulfomarina</taxon>
    </lineage>
</organism>
<comment type="subcellular location">
    <subcellularLocation>
        <location evidence="1 9">Cell membrane</location>
        <topology evidence="1 9">Multi-pass membrane protein</topology>
    </subcellularLocation>
</comment>
<name>A0A8D5FHD1_9BACT</name>
<feature type="transmembrane region" description="Helical" evidence="9">
    <location>
        <begin position="77"/>
        <end position="101"/>
    </location>
</feature>
<sequence length="266" mass="30514">MSRFLRFIHLIFTQRQLILALSKREIASQYIGSMLGIVWTFIQPAVMIFVFWFVFSVGFKTKPMNDVPFAVWLTAGMAPWFVFSEIVVKSAGAIVGYAHLIKKSVFPSQILPVVKLVSSMFTHAAFILILLILLVFQKVSFGIYALQFFYYLFCLSALALGIGWIVAALNVFIRDVGQIVAVIMQVGFWATPIFWDINIMSPKIQAFLKLNPVFYIIQGYRDSFIYGVPFWEHPRYTLYFWLVTVCCFLVGAMVFRKLKGQFADVL</sequence>
<dbReference type="GO" id="GO:0140359">
    <property type="term" value="F:ABC-type transporter activity"/>
    <property type="evidence" value="ECO:0007669"/>
    <property type="project" value="InterPro"/>
</dbReference>
<evidence type="ECO:0000313" key="11">
    <source>
        <dbReference type="EMBL" id="BCL60646.1"/>
    </source>
</evidence>
<dbReference type="Pfam" id="PF01061">
    <property type="entry name" value="ABC2_membrane"/>
    <property type="match status" value="1"/>
</dbReference>
<evidence type="ECO:0000256" key="3">
    <source>
        <dbReference type="ARBA" id="ARBA00022448"/>
    </source>
</evidence>
<keyword evidence="12" id="KW-1185">Reference proteome</keyword>
<feature type="transmembrane region" description="Helical" evidence="9">
    <location>
        <begin position="30"/>
        <end position="57"/>
    </location>
</feature>
<evidence type="ECO:0000256" key="6">
    <source>
        <dbReference type="ARBA" id="ARBA00022989"/>
    </source>
</evidence>
<evidence type="ECO:0000256" key="1">
    <source>
        <dbReference type="ARBA" id="ARBA00004651"/>
    </source>
</evidence>
<evidence type="ECO:0000256" key="7">
    <source>
        <dbReference type="ARBA" id="ARBA00023047"/>
    </source>
</evidence>
<evidence type="ECO:0000313" key="12">
    <source>
        <dbReference type="Proteomes" id="UP000826725"/>
    </source>
</evidence>
<dbReference type="GO" id="GO:0015774">
    <property type="term" value="P:polysaccharide transport"/>
    <property type="evidence" value="ECO:0007669"/>
    <property type="project" value="UniProtKB-KW"/>
</dbReference>
<dbReference type="PROSITE" id="PS51012">
    <property type="entry name" value="ABC_TM2"/>
    <property type="match status" value="1"/>
</dbReference>
<dbReference type="GO" id="GO:0005886">
    <property type="term" value="C:plasma membrane"/>
    <property type="evidence" value="ECO:0007669"/>
    <property type="project" value="UniProtKB-SubCell"/>
</dbReference>
<feature type="transmembrane region" description="Helical" evidence="9">
    <location>
        <begin position="176"/>
        <end position="195"/>
    </location>
</feature>
<dbReference type="PANTHER" id="PTHR30413:SF10">
    <property type="entry name" value="CAPSULE POLYSACCHARIDE EXPORT INNER-MEMBRANE PROTEIN CTRC"/>
    <property type="match status" value="1"/>
</dbReference>
<dbReference type="InterPro" id="IPR047817">
    <property type="entry name" value="ABC2_TM_bact-type"/>
</dbReference>
<feature type="transmembrane region" description="Helical" evidence="9">
    <location>
        <begin position="238"/>
        <end position="255"/>
    </location>
</feature>
<dbReference type="InterPro" id="IPR013525">
    <property type="entry name" value="ABC2_TM"/>
</dbReference>
<feature type="domain" description="ABC transmembrane type-2" evidence="10">
    <location>
        <begin position="35"/>
        <end position="258"/>
    </location>
</feature>
<evidence type="ECO:0000256" key="9">
    <source>
        <dbReference type="RuleBase" id="RU361157"/>
    </source>
</evidence>
<feature type="transmembrane region" description="Helical" evidence="9">
    <location>
        <begin position="113"/>
        <end position="136"/>
    </location>
</feature>
<reference evidence="11" key="1">
    <citation type="submission" date="2020-09" db="EMBL/GenBank/DDBJ databases">
        <title>Desulfogranum mesoprofundum gen. nov., sp. nov., a novel mesophilic, sulfate-reducing chemolithoautotroph isolated from a deep-sea hydrothermal vent chimney in the Suiyo Seamount.</title>
        <authorList>
            <person name="Hashimoto Y."/>
            <person name="Nakagawa S."/>
        </authorList>
    </citation>
    <scope>NUCLEOTIDE SEQUENCE</scope>
    <source>
        <strain evidence="11">KT2</strain>
    </source>
</reference>
<gene>
    <name evidence="11" type="ORF">DGMP_13390</name>
</gene>
<evidence type="ECO:0000259" key="10">
    <source>
        <dbReference type="PROSITE" id="PS51012"/>
    </source>
</evidence>
<accession>A0A8D5FHD1</accession>
<keyword evidence="7" id="KW-0625">Polysaccharide transport</keyword>
<keyword evidence="3 9" id="KW-0813">Transport</keyword>
<evidence type="ECO:0000256" key="5">
    <source>
        <dbReference type="ARBA" id="ARBA00022692"/>
    </source>
</evidence>
<evidence type="ECO:0000256" key="4">
    <source>
        <dbReference type="ARBA" id="ARBA00022475"/>
    </source>
</evidence>
<protein>
    <recommendedName>
        <fullName evidence="9">Transport permease protein</fullName>
    </recommendedName>
</protein>
<evidence type="ECO:0000256" key="2">
    <source>
        <dbReference type="ARBA" id="ARBA00007783"/>
    </source>
</evidence>
<feature type="transmembrane region" description="Helical" evidence="9">
    <location>
        <begin position="148"/>
        <end position="169"/>
    </location>
</feature>
<keyword evidence="8 9" id="KW-0472">Membrane</keyword>
<evidence type="ECO:0000256" key="8">
    <source>
        <dbReference type="ARBA" id="ARBA00023136"/>
    </source>
</evidence>
<keyword evidence="6 9" id="KW-1133">Transmembrane helix</keyword>
<comment type="similarity">
    <text evidence="2 9">Belongs to the ABC-2 integral membrane protein family.</text>
</comment>
<keyword evidence="5 9" id="KW-0812">Transmembrane</keyword>
<dbReference type="EMBL" id="AP024086">
    <property type="protein sequence ID" value="BCL60646.1"/>
    <property type="molecule type" value="Genomic_DNA"/>
</dbReference>
<dbReference type="KEGG" id="dbk:DGMP_13390"/>
<dbReference type="Proteomes" id="UP000826725">
    <property type="component" value="Chromosome"/>
</dbReference>
<dbReference type="GO" id="GO:0015920">
    <property type="term" value="P:lipopolysaccharide transport"/>
    <property type="evidence" value="ECO:0007669"/>
    <property type="project" value="TreeGrafter"/>
</dbReference>
<dbReference type="PANTHER" id="PTHR30413">
    <property type="entry name" value="INNER MEMBRANE TRANSPORT PERMEASE"/>
    <property type="match status" value="1"/>
</dbReference>